<protein>
    <submittedName>
        <fullName evidence="3">Putative peptidase family c78 protein</fullName>
    </submittedName>
</protein>
<accession>M7T818</accession>
<dbReference type="HOGENOM" id="CLU_013053_0_0_1"/>
<keyword evidence="4" id="KW-1185">Reference proteome</keyword>
<dbReference type="EMBL" id="KB706743">
    <property type="protein sequence ID" value="EMR65961.1"/>
    <property type="molecule type" value="Genomic_DNA"/>
</dbReference>
<organism evidence="3 4">
    <name type="scientific">Eutypa lata (strain UCR-EL1)</name>
    <name type="common">Grapevine dieback disease fungus</name>
    <name type="synonym">Eutypa armeniacae</name>
    <dbReference type="NCBI Taxonomy" id="1287681"/>
    <lineage>
        <taxon>Eukaryota</taxon>
        <taxon>Fungi</taxon>
        <taxon>Dikarya</taxon>
        <taxon>Ascomycota</taxon>
        <taxon>Pezizomycotina</taxon>
        <taxon>Sordariomycetes</taxon>
        <taxon>Xylariomycetidae</taxon>
        <taxon>Xylariales</taxon>
        <taxon>Diatrypaceae</taxon>
        <taxon>Eutypa</taxon>
    </lineage>
</organism>
<dbReference type="eggNOG" id="KOG4696">
    <property type="taxonomic scope" value="Eukaryota"/>
</dbReference>
<dbReference type="Proteomes" id="UP000012174">
    <property type="component" value="Unassembled WGS sequence"/>
</dbReference>
<dbReference type="InterPro" id="IPR012462">
    <property type="entry name" value="UFSP1/2_DUB_cat"/>
</dbReference>
<reference evidence="4" key="1">
    <citation type="journal article" date="2013" name="Genome Announc.">
        <title>Draft genome sequence of the grapevine dieback fungus Eutypa lata UCR-EL1.</title>
        <authorList>
            <person name="Blanco-Ulate B."/>
            <person name="Rolshausen P.E."/>
            <person name="Cantu D."/>
        </authorList>
    </citation>
    <scope>NUCLEOTIDE SEQUENCE [LARGE SCALE GENOMIC DNA]</scope>
    <source>
        <strain evidence="4">UCR-EL1</strain>
    </source>
</reference>
<gene>
    <name evidence="3" type="ORF">UCREL1_7059</name>
</gene>
<name>M7T818_EUTLA</name>
<dbReference type="OrthoDB" id="288987at2759"/>
<sequence>MIGIIPVVEQLLQQSPTTHYAYLCHPCVQHISKLRREGGFCGYRNIQMLTSYIVGAGAPGAERLHNKIPSIFRIQEYIETAWDMGTSRSYQLADTRYPSRCEVQAFKSPEPRAAEAALFQAIERYFQTGDHDPRDKVRCTSLPPIYFQHRGHSLTIFGLEKRTNGAAELLVFDPMFRDPDTIAENVGRKIKHRNPDHALKLYRRGQKYLRKYHEFEILRLS</sequence>
<evidence type="ECO:0000259" key="2">
    <source>
        <dbReference type="Pfam" id="PF07910"/>
    </source>
</evidence>
<evidence type="ECO:0000313" key="4">
    <source>
        <dbReference type="Proteomes" id="UP000012174"/>
    </source>
</evidence>
<dbReference type="Gene3D" id="3.90.70.130">
    <property type="match status" value="1"/>
</dbReference>
<dbReference type="STRING" id="1287681.M7T818"/>
<dbReference type="OMA" id="LEICPNI"/>
<evidence type="ECO:0000313" key="3">
    <source>
        <dbReference type="EMBL" id="EMR65961.1"/>
    </source>
</evidence>
<evidence type="ECO:0000256" key="1">
    <source>
        <dbReference type="ARBA" id="ARBA00022801"/>
    </source>
</evidence>
<keyword evidence="1" id="KW-0378">Hydrolase</keyword>
<proteinExistence type="predicted"/>
<feature type="domain" description="UFSP1/2/DUB catalytic" evidence="2">
    <location>
        <begin position="19"/>
        <end position="218"/>
    </location>
</feature>
<dbReference type="GO" id="GO:0016787">
    <property type="term" value="F:hydrolase activity"/>
    <property type="evidence" value="ECO:0007669"/>
    <property type="project" value="UniProtKB-KW"/>
</dbReference>
<dbReference type="KEGG" id="ela:UCREL1_7059"/>
<dbReference type="AlphaFoldDB" id="M7T818"/>
<dbReference type="Pfam" id="PF07910">
    <property type="entry name" value="Peptidase_C78"/>
    <property type="match status" value="1"/>
</dbReference>